<feature type="transmembrane region" description="Helical" evidence="1">
    <location>
        <begin position="52"/>
        <end position="75"/>
    </location>
</feature>
<keyword evidence="1" id="KW-0812">Transmembrane</keyword>
<dbReference type="EMBL" id="QBKR01000051">
    <property type="protein sequence ID" value="PTX47509.1"/>
    <property type="molecule type" value="Genomic_DNA"/>
</dbReference>
<feature type="transmembrane region" description="Helical" evidence="1">
    <location>
        <begin position="131"/>
        <end position="152"/>
    </location>
</feature>
<evidence type="ECO:0008006" key="4">
    <source>
        <dbReference type="Google" id="ProtNLM"/>
    </source>
</evidence>
<keyword evidence="1" id="KW-1133">Transmembrane helix</keyword>
<evidence type="ECO:0000313" key="3">
    <source>
        <dbReference type="Proteomes" id="UP000244240"/>
    </source>
</evidence>
<protein>
    <recommendedName>
        <fullName evidence="4">Na+/H+ antiporter NhaD/arsenite permease-like protein</fullName>
    </recommendedName>
</protein>
<keyword evidence="3" id="KW-1185">Reference proteome</keyword>
<accession>A0A2T6AUK6</accession>
<dbReference type="OrthoDB" id="2960907at2"/>
<feature type="transmembrane region" description="Helical" evidence="1">
    <location>
        <begin position="87"/>
        <end position="107"/>
    </location>
</feature>
<dbReference type="RefSeq" id="WP_108026803.1">
    <property type="nucleotide sequence ID" value="NZ_QBKR01000051.1"/>
</dbReference>
<feature type="transmembrane region" description="Helical" evidence="1">
    <location>
        <begin position="270"/>
        <end position="291"/>
    </location>
</feature>
<proteinExistence type="predicted"/>
<organism evidence="2 3">
    <name type="scientific">Melghirimyces profundicolus</name>
    <dbReference type="NCBI Taxonomy" id="1242148"/>
    <lineage>
        <taxon>Bacteria</taxon>
        <taxon>Bacillati</taxon>
        <taxon>Bacillota</taxon>
        <taxon>Bacilli</taxon>
        <taxon>Bacillales</taxon>
        <taxon>Thermoactinomycetaceae</taxon>
        <taxon>Melghirimyces</taxon>
    </lineage>
</organism>
<reference evidence="2 3" key="1">
    <citation type="submission" date="2018-04" db="EMBL/GenBank/DDBJ databases">
        <title>Genomic Encyclopedia of Archaeal and Bacterial Type Strains, Phase II (KMG-II): from individual species to whole genera.</title>
        <authorList>
            <person name="Goeker M."/>
        </authorList>
    </citation>
    <scope>NUCLEOTIDE SEQUENCE [LARGE SCALE GENOMIC DNA]</scope>
    <source>
        <strain evidence="2 3">DSM 45787</strain>
    </source>
</reference>
<feature type="transmembrane region" description="Helical" evidence="1">
    <location>
        <begin position="244"/>
        <end position="264"/>
    </location>
</feature>
<evidence type="ECO:0000256" key="1">
    <source>
        <dbReference type="SAM" id="Phobius"/>
    </source>
</evidence>
<sequence>MPSTDTLRRWLYTAFVLLYMGNLFIGSAPLTVVTGIVAMACLPISYPGATRTFRVVSVAFLGIGLGLLVASGTPWTRIPGHFTSTGLMLALLYMLPWINNLIIVGRYEQHLGRLLKNGTDHPGKLYRRTSLVSYVLCIFLFFASIPLVYRVLRKQLTRLPEAVRNRFAAESVLRAFAMATVWSPVEVFIVVVSSITGVAYPEFLPWLLLFSGTMIGVDWLLAVRHRKHELQPRSGASAGEPVRLGKLFQLIAALAVLIGTSIALSRWLAIDFFAAVTLLILPYCLVWALLIHRGRAYWKYSLLAWKKQVPELNNLALLFLSLGFFNRMVEETAVLEFLRGPLVSLAETPVILFVLIQLSSVLLALVGFHPLVTLGLQGVLLQPLLDTIDPLSLAVLLLTANIASDASGTYNTTVALMSQLTGEPPYRITRWNIGFALLYSSVGTALALLLL</sequence>
<comment type="caution">
    <text evidence="2">The sequence shown here is derived from an EMBL/GenBank/DDBJ whole genome shotgun (WGS) entry which is preliminary data.</text>
</comment>
<dbReference type="Proteomes" id="UP000244240">
    <property type="component" value="Unassembled WGS sequence"/>
</dbReference>
<feature type="transmembrane region" description="Helical" evidence="1">
    <location>
        <begin position="12"/>
        <end position="40"/>
    </location>
</feature>
<dbReference type="AlphaFoldDB" id="A0A2T6AUK6"/>
<feature type="transmembrane region" description="Helical" evidence="1">
    <location>
        <begin position="349"/>
        <end position="372"/>
    </location>
</feature>
<feature type="transmembrane region" description="Helical" evidence="1">
    <location>
        <begin position="431"/>
        <end position="450"/>
    </location>
</feature>
<gene>
    <name evidence="2" type="ORF">C8P63_1516</name>
</gene>
<feature type="transmembrane region" description="Helical" evidence="1">
    <location>
        <begin position="172"/>
        <end position="197"/>
    </location>
</feature>
<evidence type="ECO:0000313" key="2">
    <source>
        <dbReference type="EMBL" id="PTX47509.1"/>
    </source>
</evidence>
<keyword evidence="1" id="KW-0472">Membrane</keyword>
<name>A0A2T6AUK6_9BACL</name>
<feature type="transmembrane region" description="Helical" evidence="1">
    <location>
        <begin position="203"/>
        <end position="223"/>
    </location>
</feature>